<evidence type="ECO:0000256" key="2">
    <source>
        <dbReference type="ARBA" id="ARBA00004429"/>
    </source>
</evidence>
<keyword evidence="9" id="KW-0547">Nucleotide-binding</keyword>
<dbReference type="Pfam" id="PF00512">
    <property type="entry name" value="HisKA"/>
    <property type="match status" value="1"/>
</dbReference>
<evidence type="ECO:0000256" key="15">
    <source>
        <dbReference type="SAM" id="Phobius"/>
    </source>
</evidence>
<protein>
    <recommendedName>
        <fullName evidence="3">histidine kinase</fullName>
        <ecNumber evidence="3">2.7.13.3</ecNumber>
    </recommendedName>
</protein>
<dbReference type="InterPro" id="IPR036097">
    <property type="entry name" value="HisK_dim/P_sf"/>
</dbReference>
<name>A0A3A8AA61_9HYPH</name>
<dbReference type="InterPro" id="IPR003594">
    <property type="entry name" value="HATPase_dom"/>
</dbReference>
<keyword evidence="10" id="KW-0418">Kinase</keyword>
<dbReference type="InterPro" id="IPR004358">
    <property type="entry name" value="Sig_transdc_His_kin-like_C"/>
</dbReference>
<keyword evidence="8 15" id="KW-0812">Transmembrane</keyword>
<evidence type="ECO:0000313" key="18">
    <source>
        <dbReference type="EMBL" id="RKF05859.1"/>
    </source>
</evidence>
<comment type="catalytic activity">
    <reaction evidence="1">
        <text>ATP + protein L-histidine = ADP + protein N-phospho-L-histidine.</text>
        <dbReference type="EC" id="2.7.13.3"/>
    </reaction>
</comment>
<evidence type="ECO:0000256" key="6">
    <source>
        <dbReference type="ARBA" id="ARBA00022553"/>
    </source>
</evidence>
<feature type="domain" description="HAMP" evidence="17">
    <location>
        <begin position="218"/>
        <end position="271"/>
    </location>
</feature>
<dbReference type="Gene3D" id="1.10.287.130">
    <property type="match status" value="1"/>
</dbReference>
<keyword evidence="5" id="KW-0997">Cell inner membrane</keyword>
<dbReference type="Pfam" id="PF02518">
    <property type="entry name" value="HATPase_c"/>
    <property type="match status" value="1"/>
</dbReference>
<evidence type="ECO:0000256" key="11">
    <source>
        <dbReference type="ARBA" id="ARBA00022840"/>
    </source>
</evidence>
<organism evidence="18 19">
    <name type="scientific">Oceaniradius stylonematis</name>
    <dbReference type="NCBI Taxonomy" id="2184161"/>
    <lineage>
        <taxon>Bacteria</taxon>
        <taxon>Pseudomonadati</taxon>
        <taxon>Pseudomonadota</taxon>
        <taxon>Alphaproteobacteria</taxon>
        <taxon>Hyphomicrobiales</taxon>
        <taxon>Ahrensiaceae</taxon>
        <taxon>Oceaniradius</taxon>
    </lineage>
</organism>
<dbReference type="PANTHER" id="PTHR44936">
    <property type="entry name" value="SENSOR PROTEIN CREC"/>
    <property type="match status" value="1"/>
</dbReference>
<accession>A0A3A8AA61</accession>
<dbReference type="InterPro" id="IPR050980">
    <property type="entry name" value="2C_sensor_his_kinase"/>
</dbReference>
<dbReference type="GO" id="GO:0005886">
    <property type="term" value="C:plasma membrane"/>
    <property type="evidence" value="ECO:0007669"/>
    <property type="project" value="UniProtKB-SubCell"/>
</dbReference>
<dbReference type="EC" id="2.7.13.3" evidence="3"/>
<dbReference type="OrthoDB" id="9804645at2"/>
<dbReference type="InterPro" id="IPR005467">
    <property type="entry name" value="His_kinase_dom"/>
</dbReference>
<dbReference type="PROSITE" id="PS50109">
    <property type="entry name" value="HIS_KIN"/>
    <property type="match status" value="1"/>
</dbReference>
<dbReference type="SMART" id="SM00388">
    <property type="entry name" value="HisKA"/>
    <property type="match status" value="1"/>
</dbReference>
<evidence type="ECO:0000256" key="12">
    <source>
        <dbReference type="ARBA" id="ARBA00022989"/>
    </source>
</evidence>
<dbReference type="SMART" id="SM00387">
    <property type="entry name" value="HATPase_c"/>
    <property type="match status" value="1"/>
</dbReference>
<evidence type="ECO:0000256" key="9">
    <source>
        <dbReference type="ARBA" id="ARBA00022741"/>
    </source>
</evidence>
<dbReference type="PANTHER" id="PTHR44936:SF5">
    <property type="entry name" value="SENSOR HISTIDINE KINASE ENVZ"/>
    <property type="match status" value="1"/>
</dbReference>
<dbReference type="PROSITE" id="PS50885">
    <property type="entry name" value="HAMP"/>
    <property type="match status" value="1"/>
</dbReference>
<dbReference type="GO" id="GO:0005524">
    <property type="term" value="F:ATP binding"/>
    <property type="evidence" value="ECO:0007669"/>
    <property type="project" value="UniProtKB-KW"/>
</dbReference>
<evidence type="ECO:0000256" key="3">
    <source>
        <dbReference type="ARBA" id="ARBA00012438"/>
    </source>
</evidence>
<dbReference type="InterPro" id="IPR036890">
    <property type="entry name" value="HATPase_C_sf"/>
</dbReference>
<dbReference type="AlphaFoldDB" id="A0A3A8AA61"/>
<keyword evidence="12 15" id="KW-1133">Transmembrane helix</keyword>
<evidence type="ECO:0000256" key="7">
    <source>
        <dbReference type="ARBA" id="ARBA00022679"/>
    </source>
</evidence>
<feature type="transmembrane region" description="Helical" evidence="15">
    <location>
        <begin position="197"/>
        <end position="217"/>
    </location>
</feature>
<feature type="transmembrane region" description="Helical" evidence="15">
    <location>
        <begin position="49"/>
        <end position="73"/>
    </location>
</feature>
<evidence type="ECO:0000256" key="14">
    <source>
        <dbReference type="ARBA" id="ARBA00023136"/>
    </source>
</evidence>
<dbReference type="Gene3D" id="3.30.565.10">
    <property type="entry name" value="Histidine kinase-like ATPase, C-terminal domain"/>
    <property type="match status" value="1"/>
</dbReference>
<proteinExistence type="predicted"/>
<dbReference type="InterPro" id="IPR003660">
    <property type="entry name" value="HAMP_dom"/>
</dbReference>
<dbReference type="SUPFAM" id="SSF47384">
    <property type="entry name" value="Homodimeric domain of signal transducing histidine kinase"/>
    <property type="match status" value="1"/>
</dbReference>
<sequence>MTLAHNDGARAGAPQRRSLRRRLARASRYTALKWRQWISRATLTLPRGLYARSLIIIIAPMVLLQSVIAFVFMERHWQTVTQRLSTAVTRDIAAIIDVIETYPQDQTYAEVTRIARERLALNVAILPPDPLPAPAPKPFFSILDQILSEEITRQIGRPFWIDTVGNSNLVEIRIRMEDKVLRVFARRSQAYASNTHIFLLWMVGTSLVLLFIAILFLRNQIRPIQKLAEAAEGFGKGHALPDSFRPRGAIEVRQASLAFIRMRERIEKQIEQRTEMLAGVSHDLRTILTRFKLQLAMSEPSDDIAAMEKDIDDMQSMLEGYLDFAKGDVEEETGELDLREALDEIAAQGRLHDREVVVSVLGRRDIVVRPVAFRRLLANIASNAFRHAERLEVVAQVSRGRLTLTMDDNGPGIPEDERDDVFRPFYRIDDARNLDKSGTGLGLSIARDVARKHGGDIVLDDSPLGGLRVTVRLPV</sequence>
<feature type="domain" description="Histidine kinase" evidence="16">
    <location>
        <begin position="279"/>
        <end position="475"/>
    </location>
</feature>
<comment type="subcellular location">
    <subcellularLocation>
        <location evidence="2">Cell inner membrane</location>
        <topology evidence="2">Multi-pass membrane protein</topology>
    </subcellularLocation>
</comment>
<dbReference type="GO" id="GO:0000155">
    <property type="term" value="F:phosphorelay sensor kinase activity"/>
    <property type="evidence" value="ECO:0007669"/>
    <property type="project" value="InterPro"/>
</dbReference>
<evidence type="ECO:0000256" key="10">
    <source>
        <dbReference type="ARBA" id="ARBA00022777"/>
    </source>
</evidence>
<comment type="caution">
    <text evidence="18">The sequence shown here is derived from an EMBL/GenBank/DDBJ whole genome shotgun (WGS) entry which is preliminary data.</text>
</comment>
<evidence type="ECO:0000259" key="16">
    <source>
        <dbReference type="PROSITE" id="PS50109"/>
    </source>
</evidence>
<dbReference type="RefSeq" id="WP_109768226.1">
    <property type="nucleotide sequence ID" value="NZ_JASHJV010000022.1"/>
</dbReference>
<evidence type="ECO:0000259" key="17">
    <source>
        <dbReference type="PROSITE" id="PS50885"/>
    </source>
</evidence>
<keyword evidence="19" id="KW-1185">Reference proteome</keyword>
<keyword evidence="13" id="KW-0902">Two-component regulatory system</keyword>
<reference evidence="18 19" key="1">
    <citation type="journal article" date="2018" name="Int. J. Syst. Bacteriol.">
        <title>Oceaniradius stylonemae gen. nov., sp. nov., isolated from a red alga, Stylonema cornu-cervi.</title>
        <authorList>
            <person name="Jeong S."/>
        </authorList>
    </citation>
    <scope>NUCLEOTIDE SEQUENCE [LARGE SCALE GENOMIC DNA]</scope>
    <source>
        <strain evidence="18 19">StC1</strain>
    </source>
</reference>
<dbReference type="CDD" id="cd00082">
    <property type="entry name" value="HisKA"/>
    <property type="match status" value="1"/>
</dbReference>
<evidence type="ECO:0000313" key="19">
    <source>
        <dbReference type="Proteomes" id="UP000246132"/>
    </source>
</evidence>
<keyword evidence="7" id="KW-0808">Transferase</keyword>
<gene>
    <name evidence="18" type="ORF">DEM25_014900</name>
</gene>
<keyword evidence="11" id="KW-0067">ATP-binding</keyword>
<evidence type="ECO:0000256" key="4">
    <source>
        <dbReference type="ARBA" id="ARBA00022475"/>
    </source>
</evidence>
<evidence type="ECO:0000256" key="1">
    <source>
        <dbReference type="ARBA" id="ARBA00000085"/>
    </source>
</evidence>
<dbReference type="PRINTS" id="PR00344">
    <property type="entry name" value="BCTRLSENSOR"/>
</dbReference>
<dbReference type="SUPFAM" id="SSF55874">
    <property type="entry name" value="ATPase domain of HSP90 chaperone/DNA topoisomerase II/histidine kinase"/>
    <property type="match status" value="1"/>
</dbReference>
<dbReference type="InterPro" id="IPR003661">
    <property type="entry name" value="HisK_dim/P_dom"/>
</dbReference>
<evidence type="ECO:0000256" key="13">
    <source>
        <dbReference type="ARBA" id="ARBA00023012"/>
    </source>
</evidence>
<keyword evidence="6" id="KW-0597">Phosphoprotein</keyword>
<dbReference type="Proteomes" id="UP000246132">
    <property type="component" value="Unassembled WGS sequence"/>
</dbReference>
<keyword evidence="4" id="KW-1003">Cell membrane</keyword>
<dbReference type="EMBL" id="QFWV02000008">
    <property type="protein sequence ID" value="RKF05859.1"/>
    <property type="molecule type" value="Genomic_DNA"/>
</dbReference>
<keyword evidence="14 15" id="KW-0472">Membrane</keyword>
<evidence type="ECO:0000256" key="8">
    <source>
        <dbReference type="ARBA" id="ARBA00022692"/>
    </source>
</evidence>
<evidence type="ECO:0000256" key="5">
    <source>
        <dbReference type="ARBA" id="ARBA00022519"/>
    </source>
</evidence>